<evidence type="ECO:0000256" key="2">
    <source>
        <dbReference type="ARBA" id="ARBA00006052"/>
    </source>
</evidence>
<reference evidence="9" key="2">
    <citation type="submission" date="2025-08" db="UniProtKB">
        <authorList>
            <consortium name="RefSeq"/>
        </authorList>
    </citation>
    <scope>IDENTIFICATION</scope>
    <source>
        <tissue evidence="9">Leaf</tissue>
    </source>
</reference>
<dbReference type="GO" id="GO:0006094">
    <property type="term" value="P:gluconeogenesis"/>
    <property type="evidence" value="ECO:0000318"/>
    <property type="project" value="GO_Central"/>
</dbReference>
<organism evidence="8 9">
    <name type="scientific">Spinacia oleracea</name>
    <name type="common">Spinach</name>
    <dbReference type="NCBI Taxonomy" id="3562"/>
    <lineage>
        <taxon>Eukaryota</taxon>
        <taxon>Viridiplantae</taxon>
        <taxon>Streptophyta</taxon>
        <taxon>Embryophyta</taxon>
        <taxon>Tracheophyta</taxon>
        <taxon>Spermatophyta</taxon>
        <taxon>Magnoliopsida</taxon>
        <taxon>eudicotyledons</taxon>
        <taxon>Gunneridae</taxon>
        <taxon>Pentapetalae</taxon>
        <taxon>Caryophyllales</taxon>
        <taxon>Chenopodiaceae</taxon>
        <taxon>Chenopodioideae</taxon>
        <taxon>Anserineae</taxon>
        <taxon>Spinacia</taxon>
    </lineage>
</organism>
<dbReference type="InterPro" id="IPR001272">
    <property type="entry name" value="PEP_carboxykinase_ATP"/>
</dbReference>
<dbReference type="Proteomes" id="UP000813463">
    <property type="component" value="Chromosome 3"/>
</dbReference>
<evidence type="ECO:0000256" key="3">
    <source>
        <dbReference type="ARBA" id="ARBA00012363"/>
    </source>
</evidence>
<reference evidence="8" key="1">
    <citation type="journal article" date="2021" name="Nat. Commun.">
        <title>Genomic analyses provide insights into spinach domestication and the genetic basis of agronomic traits.</title>
        <authorList>
            <person name="Cai X."/>
            <person name="Sun X."/>
            <person name="Xu C."/>
            <person name="Sun H."/>
            <person name="Wang X."/>
            <person name="Ge C."/>
            <person name="Zhang Z."/>
            <person name="Wang Q."/>
            <person name="Fei Z."/>
            <person name="Jiao C."/>
            <person name="Wang Q."/>
        </authorList>
    </citation>
    <scope>NUCLEOTIDE SEQUENCE [LARGE SCALE GENOMIC DNA]</scope>
    <source>
        <strain evidence="8">cv. Varoflay</strain>
    </source>
</reference>
<keyword evidence="8" id="KW-1185">Reference proteome</keyword>
<dbReference type="Gene3D" id="3.90.228.20">
    <property type="match status" value="1"/>
</dbReference>
<comment type="pathway">
    <text evidence="1">Carbohydrate biosynthesis; gluconeogenesis.</text>
</comment>
<proteinExistence type="inferred from homology"/>
<evidence type="ECO:0000256" key="4">
    <source>
        <dbReference type="ARBA" id="ARBA00022741"/>
    </source>
</evidence>
<dbReference type="RefSeq" id="XP_021860053.1">
    <property type="nucleotide sequence ID" value="XM_022004361.2"/>
</dbReference>
<dbReference type="GO" id="GO:0005829">
    <property type="term" value="C:cytosol"/>
    <property type="evidence" value="ECO:0000318"/>
    <property type="project" value="GO_Central"/>
</dbReference>
<gene>
    <name evidence="9" type="primary">LOC110799146</name>
</gene>
<dbReference type="GO" id="GO:0005524">
    <property type="term" value="F:ATP binding"/>
    <property type="evidence" value="ECO:0007669"/>
    <property type="project" value="UniProtKB-KW"/>
</dbReference>
<evidence type="ECO:0000256" key="5">
    <source>
        <dbReference type="ARBA" id="ARBA00022840"/>
    </source>
</evidence>
<dbReference type="FunFam" id="3.40.449.10:FF:000008">
    <property type="entry name" value="D111/G-patch domain-containing protein"/>
    <property type="match status" value="1"/>
</dbReference>
<dbReference type="SUPFAM" id="SSF68923">
    <property type="entry name" value="PEP carboxykinase N-terminal domain"/>
    <property type="match status" value="1"/>
</dbReference>
<dbReference type="AlphaFoldDB" id="A0A9R0J2A4"/>
<dbReference type="Pfam" id="PF01293">
    <property type="entry name" value="PEPCK_ATP"/>
    <property type="match status" value="1"/>
</dbReference>
<evidence type="ECO:0000256" key="1">
    <source>
        <dbReference type="ARBA" id="ARBA00004742"/>
    </source>
</evidence>
<evidence type="ECO:0000256" key="6">
    <source>
        <dbReference type="ARBA" id="ARBA00023239"/>
    </source>
</evidence>
<comment type="similarity">
    <text evidence="2">Belongs to the phosphoenolpyruvate carboxykinase (ATP) family.</text>
</comment>
<dbReference type="PANTHER" id="PTHR30031">
    <property type="entry name" value="PHOSPHOENOLPYRUVATE CARBOXYKINASE ATP"/>
    <property type="match status" value="1"/>
</dbReference>
<evidence type="ECO:0000256" key="7">
    <source>
        <dbReference type="ARBA" id="ARBA00047371"/>
    </source>
</evidence>
<dbReference type="GeneID" id="110799146"/>
<dbReference type="EC" id="4.1.1.49" evidence="3"/>
<dbReference type="Gene3D" id="3.40.449.10">
    <property type="entry name" value="Phosphoenolpyruvate Carboxykinase, domain 1"/>
    <property type="match status" value="1"/>
</dbReference>
<accession>A0A9R0J2A4</accession>
<dbReference type="GO" id="GO:0004612">
    <property type="term" value="F:phosphoenolpyruvate carboxykinase (ATP) activity"/>
    <property type="evidence" value="ECO:0000318"/>
    <property type="project" value="GO_Central"/>
</dbReference>
<keyword evidence="5" id="KW-0067">ATP-binding</keyword>
<comment type="catalytic activity">
    <reaction evidence="7">
        <text>oxaloacetate + ATP = phosphoenolpyruvate + ADP + CO2</text>
        <dbReference type="Rhea" id="RHEA:18617"/>
        <dbReference type="ChEBI" id="CHEBI:16452"/>
        <dbReference type="ChEBI" id="CHEBI:16526"/>
        <dbReference type="ChEBI" id="CHEBI:30616"/>
        <dbReference type="ChEBI" id="CHEBI:58702"/>
        <dbReference type="ChEBI" id="CHEBI:456216"/>
        <dbReference type="EC" id="4.1.1.49"/>
    </reaction>
</comment>
<name>A0A9R0J2A4_SPIOL</name>
<dbReference type="SUPFAM" id="SSF53795">
    <property type="entry name" value="PEP carboxykinase-like"/>
    <property type="match status" value="1"/>
</dbReference>
<protein>
    <recommendedName>
        <fullName evidence="3">phosphoenolpyruvate carboxykinase (ATP)</fullName>
        <ecNumber evidence="3">4.1.1.49</ecNumber>
    </recommendedName>
</protein>
<keyword evidence="6" id="KW-0456">Lyase</keyword>
<sequence length="423" mass="45223">MRKKLVMPLHRNFRYLFAPPPPIGLRLRFYHGDPGASYGLNSALAARGVIVEENAFLNLTSSELKQKGATITESLSGLPFHIRGVVTGESSEISKSQFSKLLKQVTSHLSSTSNIFIHDGAIGSSPRCSARVRLISDSPSALLPLSNLLWSASTRAVSHDTCPVTTYVASSISTETIGSTIGLGSEGSMGFLAADIERSSLILCGKAFADANGVKRSLSALSEPILAARGGIPLAARILELGDLVVLLFAPEDVIQSSSDLLVSVDAGVILASDGVAPFFQTKNSNAPSLYKLPAAIILACSDSSGVLPVISKLSPEQAAYHFLAGYQNGKFIPAFNSGPSCFNPLELSKALLSKLKDTSITPLLININDGDKHINGKDLVEVIQSALSKNISFFQPKGRDLKLKFKRFLLSKYQELPEEFSF</sequence>
<evidence type="ECO:0000313" key="8">
    <source>
        <dbReference type="Proteomes" id="UP000813463"/>
    </source>
</evidence>
<dbReference type="InterPro" id="IPR008210">
    <property type="entry name" value="PEP_carboxykinase_N"/>
</dbReference>
<dbReference type="PANTHER" id="PTHR30031:SF2">
    <property type="entry name" value="PHOSPHOENOLPYRUVATE CARBOXYKINASE (ATP)"/>
    <property type="match status" value="1"/>
</dbReference>
<dbReference type="InterPro" id="IPR013035">
    <property type="entry name" value="PEP_carboxykinase_C"/>
</dbReference>
<evidence type="ECO:0000313" key="9">
    <source>
        <dbReference type="RefSeq" id="XP_021860053.1"/>
    </source>
</evidence>
<keyword evidence="4" id="KW-0547">Nucleotide-binding</keyword>
<dbReference type="KEGG" id="soe:110799146"/>